<keyword evidence="4" id="KW-0560">Oxidoreductase</keyword>
<sequence>MANSSPIRYDAIVAGSGPGGASVARAMALRGMRVLVLEQGSAAPLTGTLGQMAAIAAIPGKGAFIHGDASLLVRGLVAGGSSAINFATAAPPPQAMFAAHGIDLEPQLAALRAELPLAPLPDNLVGPMAARIMQAARSQGLDWHKLDKMIRPQICRSGCWRCVYGCPYGAKWTARDFLDQACAHGAVLAADARVTRVLLRGGRADGVEAVVGGELRTLLADTVVLAAGGIGSPRLLHSSGLAPRCAPFFSDPVVAVMGSVDDLDAPHPGAEVPMAAGMQLYDEGIALADLTLPKPMYQAFALQAGRFGRVGAHARTLSIMVKIRDEIGGGIGPHWVDKRLQQADRRKLDQGEEMARAILAAAGARQVFRSRHFAAHPGGSVRIGEGVDSDLQTGTPGLYVCDASVIPGPWGLPPTLTLLCLGQRLGAHIACGASAAIAAAAAARQQGMPMLIAASGPAIGAGSTGSAVSSAADAR</sequence>
<proteinExistence type="inferred from homology"/>
<dbReference type="InterPro" id="IPR036188">
    <property type="entry name" value="FAD/NAD-bd_sf"/>
</dbReference>
<name>A0A7X4H7B4_9BURK</name>
<comment type="caution">
    <text evidence="6">The sequence shown here is derived from an EMBL/GenBank/DDBJ whole genome shotgun (WGS) entry which is preliminary data.</text>
</comment>
<dbReference type="InterPro" id="IPR007867">
    <property type="entry name" value="GMC_OxRtase_C"/>
</dbReference>
<dbReference type="PROSITE" id="PS51379">
    <property type="entry name" value="4FE4S_FER_2"/>
    <property type="match status" value="1"/>
</dbReference>
<dbReference type="PANTHER" id="PTHR46056:SF12">
    <property type="entry name" value="LONG-CHAIN-ALCOHOL OXIDASE"/>
    <property type="match status" value="1"/>
</dbReference>
<keyword evidence="7" id="KW-1185">Reference proteome</keyword>
<dbReference type="GO" id="GO:0050660">
    <property type="term" value="F:flavin adenine dinucleotide binding"/>
    <property type="evidence" value="ECO:0007669"/>
    <property type="project" value="InterPro"/>
</dbReference>
<evidence type="ECO:0000256" key="4">
    <source>
        <dbReference type="ARBA" id="ARBA00023002"/>
    </source>
</evidence>
<dbReference type="SUPFAM" id="SSF51905">
    <property type="entry name" value="FAD/NAD(P)-binding domain"/>
    <property type="match status" value="1"/>
</dbReference>
<evidence type="ECO:0000256" key="2">
    <source>
        <dbReference type="ARBA" id="ARBA00022630"/>
    </source>
</evidence>
<dbReference type="RefSeq" id="WP_161070420.1">
    <property type="nucleotide sequence ID" value="NZ_WWCU01000001.1"/>
</dbReference>
<feature type="domain" description="4Fe-4S ferredoxin-type" evidence="5">
    <location>
        <begin position="146"/>
        <end position="176"/>
    </location>
</feature>
<keyword evidence="2" id="KW-0285">Flavoprotein</keyword>
<keyword evidence="3" id="KW-0274">FAD</keyword>
<evidence type="ECO:0000256" key="1">
    <source>
        <dbReference type="ARBA" id="ARBA00010790"/>
    </source>
</evidence>
<dbReference type="InterPro" id="IPR017896">
    <property type="entry name" value="4Fe4S_Fe-S-bd"/>
</dbReference>
<dbReference type="Pfam" id="PF05199">
    <property type="entry name" value="GMC_oxred_C"/>
    <property type="match status" value="1"/>
</dbReference>
<evidence type="ECO:0000256" key="3">
    <source>
        <dbReference type="ARBA" id="ARBA00022827"/>
    </source>
</evidence>
<protein>
    <submittedName>
        <fullName evidence="6">FAD-binding protein</fullName>
    </submittedName>
</protein>
<evidence type="ECO:0000259" key="5">
    <source>
        <dbReference type="PROSITE" id="PS51379"/>
    </source>
</evidence>
<accession>A0A7X4H7B4</accession>
<dbReference type="AlphaFoldDB" id="A0A7X4H7B4"/>
<dbReference type="GO" id="GO:0016614">
    <property type="term" value="F:oxidoreductase activity, acting on CH-OH group of donors"/>
    <property type="evidence" value="ECO:0007669"/>
    <property type="project" value="InterPro"/>
</dbReference>
<dbReference type="Gene3D" id="3.30.410.40">
    <property type="match status" value="1"/>
</dbReference>
<dbReference type="EMBL" id="WWCU01000001">
    <property type="protein sequence ID" value="MYN06048.1"/>
    <property type="molecule type" value="Genomic_DNA"/>
</dbReference>
<dbReference type="Proteomes" id="UP000450676">
    <property type="component" value="Unassembled WGS sequence"/>
</dbReference>
<dbReference type="Pfam" id="PF00732">
    <property type="entry name" value="GMC_oxred_N"/>
    <property type="match status" value="1"/>
</dbReference>
<organism evidence="6 7">
    <name type="scientific">Pseudoduganella aquatica</name>
    <dbReference type="NCBI Taxonomy" id="2660641"/>
    <lineage>
        <taxon>Bacteria</taxon>
        <taxon>Pseudomonadati</taxon>
        <taxon>Pseudomonadota</taxon>
        <taxon>Betaproteobacteria</taxon>
        <taxon>Burkholderiales</taxon>
        <taxon>Oxalobacteraceae</taxon>
        <taxon>Telluria group</taxon>
        <taxon>Pseudoduganella</taxon>
    </lineage>
</organism>
<evidence type="ECO:0000313" key="6">
    <source>
        <dbReference type="EMBL" id="MYN06048.1"/>
    </source>
</evidence>
<dbReference type="InterPro" id="IPR000172">
    <property type="entry name" value="GMC_OxRdtase_N"/>
</dbReference>
<dbReference type="PANTHER" id="PTHR46056">
    <property type="entry name" value="LONG-CHAIN-ALCOHOL OXIDASE"/>
    <property type="match status" value="1"/>
</dbReference>
<dbReference type="Gene3D" id="3.50.50.60">
    <property type="entry name" value="FAD/NAD(P)-binding domain"/>
    <property type="match status" value="3"/>
</dbReference>
<evidence type="ECO:0000313" key="7">
    <source>
        <dbReference type="Proteomes" id="UP000450676"/>
    </source>
</evidence>
<reference evidence="6 7" key="1">
    <citation type="submission" date="2019-12" db="EMBL/GenBank/DDBJ databases">
        <title>Novel species isolated from a subtropical stream in China.</title>
        <authorList>
            <person name="Lu H."/>
        </authorList>
    </citation>
    <scope>NUCLEOTIDE SEQUENCE [LARGE SCALE GENOMIC DNA]</scope>
    <source>
        <strain evidence="6 7">FT127W</strain>
    </source>
</reference>
<gene>
    <name evidence="6" type="ORF">GTP77_01705</name>
</gene>
<comment type="similarity">
    <text evidence="1">Belongs to the GMC oxidoreductase family.</text>
</comment>